<dbReference type="InterPro" id="IPR021797">
    <property type="entry name" value="Wzy_C_2"/>
</dbReference>
<keyword evidence="2 5" id="KW-0812">Transmembrane</keyword>
<feature type="transmembrane region" description="Helical" evidence="5">
    <location>
        <begin position="117"/>
        <end position="146"/>
    </location>
</feature>
<feature type="transmembrane region" description="Helical" evidence="5">
    <location>
        <begin position="378"/>
        <end position="395"/>
    </location>
</feature>
<evidence type="ECO:0000256" key="5">
    <source>
        <dbReference type="SAM" id="Phobius"/>
    </source>
</evidence>
<accession>A0AAW9Q873</accession>
<dbReference type="GO" id="GO:0016020">
    <property type="term" value="C:membrane"/>
    <property type="evidence" value="ECO:0007669"/>
    <property type="project" value="UniProtKB-SubCell"/>
</dbReference>
<feature type="transmembrane region" description="Helical" evidence="5">
    <location>
        <begin position="158"/>
        <end position="179"/>
    </location>
</feature>
<feature type="domain" description="Virulence factor membrane-bound polymerase C-terminal" evidence="7">
    <location>
        <begin position="360"/>
        <end position="522"/>
    </location>
</feature>
<feature type="domain" description="O-antigen ligase-related" evidence="6">
    <location>
        <begin position="192"/>
        <end position="331"/>
    </location>
</feature>
<feature type="transmembrane region" description="Helical" evidence="5">
    <location>
        <begin position="29"/>
        <end position="48"/>
    </location>
</feature>
<dbReference type="InterPro" id="IPR007016">
    <property type="entry name" value="O-antigen_ligase-rel_domated"/>
</dbReference>
<evidence type="ECO:0000259" key="8">
    <source>
        <dbReference type="Pfam" id="PF15864"/>
    </source>
</evidence>
<feature type="transmembrane region" description="Helical" evidence="5">
    <location>
        <begin position="407"/>
        <end position="428"/>
    </location>
</feature>
<feature type="transmembrane region" description="Helical" evidence="5">
    <location>
        <begin position="53"/>
        <end position="72"/>
    </location>
</feature>
<evidence type="ECO:0000259" key="6">
    <source>
        <dbReference type="Pfam" id="PF04932"/>
    </source>
</evidence>
<comment type="subcellular location">
    <subcellularLocation>
        <location evidence="1">Membrane</location>
        <topology evidence="1">Multi-pass membrane protein</topology>
    </subcellularLocation>
</comment>
<dbReference type="EMBL" id="JAZIBG010000028">
    <property type="protein sequence ID" value="MEF7615211.1"/>
    <property type="molecule type" value="Genomic_DNA"/>
</dbReference>
<evidence type="ECO:0000256" key="1">
    <source>
        <dbReference type="ARBA" id="ARBA00004141"/>
    </source>
</evidence>
<feature type="transmembrane region" description="Helical" evidence="5">
    <location>
        <begin position="5"/>
        <end position="23"/>
    </location>
</feature>
<comment type="caution">
    <text evidence="9">The sequence shown here is derived from an EMBL/GenBank/DDBJ whole genome shotgun (WGS) entry which is preliminary data.</text>
</comment>
<keyword evidence="10" id="KW-1185">Reference proteome</keyword>
<name>A0AAW9Q873_9BURK</name>
<dbReference type="AlphaFoldDB" id="A0AAW9Q873"/>
<feature type="transmembrane region" description="Helical" evidence="5">
    <location>
        <begin position="234"/>
        <end position="252"/>
    </location>
</feature>
<dbReference type="InterPro" id="IPR051533">
    <property type="entry name" value="WaaL-like"/>
</dbReference>
<feature type="transmembrane region" description="Helical" evidence="5">
    <location>
        <begin position="356"/>
        <end position="372"/>
    </location>
</feature>
<keyword evidence="3 5" id="KW-1133">Transmembrane helix</keyword>
<evidence type="ECO:0000256" key="3">
    <source>
        <dbReference type="ARBA" id="ARBA00022989"/>
    </source>
</evidence>
<dbReference type="InterPro" id="IPR031726">
    <property type="entry name" value="PglL_A"/>
</dbReference>
<evidence type="ECO:0000259" key="7">
    <source>
        <dbReference type="Pfam" id="PF11846"/>
    </source>
</evidence>
<feature type="transmembrane region" description="Helical" evidence="5">
    <location>
        <begin position="84"/>
        <end position="105"/>
    </location>
</feature>
<feature type="domain" description="Protein glycosylation ligase" evidence="8">
    <location>
        <begin position="154"/>
        <end position="174"/>
    </location>
</feature>
<feature type="transmembrane region" description="Helical" evidence="5">
    <location>
        <begin position="207"/>
        <end position="222"/>
    </location>
</feature>
<feature type="transmembrane region" description="Helical" evidence="5">
    <location>
        <begin position="184"/>
        <end position="201"/>
    </location>
</feature>
<dbReference type="Pfam" id="PF11846">
    <property type="entry name" value="Wzy_C_2"/>
    <property type="match status" value="1"/>
</dbReference>
<dbReference type="PANTHER" id="PTHR37422:SF21">
    <property type="entry name" value="EXOQ-LIKE PROTEIN"/>
    <property type="match status" value="1"/>
</dbReference>
<feature type="transmembrane region" description="Helical" evidence="5">
    <location>
        <begin position="324"/>
        <end position="344"/>
    </location>
</feature>
<dbReference type="RefSeq" id="WP_332290354.1">
    <property type="nucleotide sequence ID" value="NZ_JAZIBG010000028.1"/>
</dbReference>
<sequence length="556" mass="60731">MEKFFIHIGLMIIGLAYVMPGHYLPWVSFHQQAATTLGFFLVASPALLTAKKLFLHSPLVAFVFAMALTPLLQWSAGSITFSSDALICALYLSLFSLSILAGATLTDKHDTGWLGAFYLTLVCAATVSTLIATLQWLGFSFGWIIADVPPASRPFANLGQANQLATLLCMGLVAIAGLFELRRLGPLAAAFLAMCLAFGLVLTQSRTGLLNVLALLAWYALGRRKSKLRMTLPVVLAGGILFLTAALLWPFIDHVSSLPTEVINERLQVGPREAIWRSLAHAALQEPWLGYGWNQIGKALTAETTLLSDGMRYTQSAHNLLLDLAIWVGIPIGLAAGLILYGNVIQQALKCDNSNSWVLLSGTGVILIHSLLEYPLEYTYFLLPMGLMLGAIHRINGKYSNYKIPRFLVLCGTALAGTASIIVALQYFPLEESARQSQLAAMGIGDFEESKYLLERATALDAPREYIRFWSTPARANMTNEEISKMKDVAERNPTPPVLLRFAIAQALNANPHGATKTLSKICKIHIPLRCTEAKHAWEAAIQKYPALATISFPSM</sequence>
<dbReference type="PANTHER" id="PTHR37422">
    <property type="entry name" value="TEICHURONIC ACID BIOSYNTHESIS PROTEIN TUAE"/>
    <property type="match status" value="1"/>
</dbReference>
<dbReference type="Pfam" id="PF15864">
    <property type="entry name" value="PglL_A"/>
    <property type="match status" value="1"/>
</dbReference>
<keyword evidence="4 5" id="KW-0472">Membrane</keyword>
<evidence type="ECO:0000256" key="4">
    <source>
        <dbReference type="ARBA" id="ARBA00023136"/>
    </source>
</evidence>
<organism evidence="9 10">
    <name type="scientific">Aquincola agrisoli</name>
    <dbReference type="NCBI Taxonomy" id="3119538"/>
    <lineage>
        <taxon>Bacteria</taxon>
        <taxon>Pseudomonadati</taxon>
        <taxon>Pseudomonadota</taxon>
        <taxon>Betaproteobacteria</taxon>
        <taxon>Burkholderiales</taxon>
        <taxon>Sphaerotilaceae</taxon>
        <taxon>Aquincola</taxon>
    </lineage>
</organism>
<dbReference type="Pfam" id="PF04932">
    <property type="entry name" value="Wzy_C"/>
    <property type="match status" value="1"/>
</dbReference>
<evidence type="ECO:0000313" key="9">
    <source>
        <dbReference type="EMBL" id="MEF7615211.1"/>
    </source>
</evidence>
<protein>
    <submittedName>
        <fullName evidence="9">Wzy polymerase domain-containing protein</fullName>
    </submittedName>
</protein>
<evidence type="ECO:0000256" key="2">
    <source>
        <dbReference type="ARBA" id="ARBA00022692"/>
    </source>
</evidence>
<evidence type="ECO:0000313" key="10">
    <source>
        <dbReference type="Proteomes" id="UP001336250"/>
    </source>
</evidence>
<gene>
    <name evidence="9" type="ORF">V4F39_14915</name>
</gene>
<dbReference type="Proteomes" id="UP001336250">
    <property type="component" value="Unassembled WGS sequence"/>
</dbReference>
<reference evidence="9 10" key="1">
    <citation type="submission" date="2024-02" db="EMBL/GenBank/DDBJ databases">
        <title>Genome sequence of Aquincola sp. MAHUQ-54.</title>
        <authorList>
            <person name="Huq M.A."/>
        </authorList>
    </citation>
    <scope>NUCLEOTIDE SEQUENCE [LARGE SCALE GENOMIC DNA]</scope>
    <source>
        <strain evidence="9 10">MAHUQ-54</strain>
    </source>
</reference>
<proteinExistence type="predicted"/>